<evidence type="ECO:0000256" key="4">
    <source>
        <dbReference type="ARBA" id="ARBA00035258"/>
    </source>
</evidence>
<dbReference type="Gene3D" id="3.30.1370.30">
    <property type="match status" value="1"/>
</dbReference>
<accession>A0A1F8B4G5</accession>
<dbReference type="GO" id="GO:0003735">
    <property type="term" value="F:structural constituent of ribosome"/>
    <property type="evidence" value="ECO:0007669"/>
    <property type="project" value="InterPro"/>
</dbReference>
<reference evidence="6 7" key="1">
    <citation type="journal article" date="2016" name="Nat. Commun.">
        <title>Thousands of microbial genomes shed light on interconnected biogeochemical processes in an aquifer system.</title>
        <authorList>
            <person name="Anantharaman K."/>
            <person name="Brown C.T."/>
            <person name="Hug L.A."/>
            <person name="Sharon I."/>
            <person name="Castelle C.J."/>
            <person name="Probst A.J."/>
            <person name="Thomas B.C."/>
            <person name="Singh A."/>
            <person name="Wilkins M.J."/>
            <person name="Karaoz U."/>
            <person name="Brodie E.L."/>
            <person name="Williams K.H."/>
            <person name="Hubbard S.S."/>
            <person name="Banfield J.F."/>
        </authorList>
    </citation>
    <scope>NUCLEOTIDE SEQUENCE [LARGE SCALE GENOMIC DNA]</scope>
</reference>
<dbReference type="SUPFAM" id="SSF56047">
    <property type="entry name" value="Ribosomal protein S8"/>
    <property type="match status" value="1"/>
</dbReference>
<name>A0A1F8B4G5_9BACT</name>
<sequence length="124" mass="13771">MNYPEGDFLIKIKNACLAKKKTLEAKGGKLVYELAKILEREGFLSGVGKKDGKLLIQIGYKKKEPVLLNIRLVSKPGLRVYKNVRELGKIKGPSFFIISTPQGIMTSKDAIRKRLGGEVIAEIL</sequence>
<dbReference type="GO" id="GO:0005737">
    <property type="term" value="C:cytoplasm"/>
    <property type="evidence" value="ECO:0007669"/>
    <property type="project" value="UniProtKB-ARBA"/>
</dbReference>
<protein>
    <recommendedName>
        <fullName evidence="4">Small ribosomal subunit protein uS8</fullName>
    </recommendedName>
    <alternativeName>
        <fullName evidence="5">30S ribosomal protein S8</fullName>
    </alternativeName>
</protein>
<comment type="similarity">
    <text evidence="1">Belongs to the universal ribosomal protein uS8 family.</text>
</comment>
<keyword evidence="3" id="KW-0687">Ribonucleoprotein</keyword>
<dbReference type="Gene3D" id="3.30.1490.10">
    <property type="match status" value="1"/>
</dbReference>
<dbReference type="GO" id="GO:1990904">
    <property type="term" value="C:ribonucleoprotein complex"/>
    <property type="evidence" value="ECO:0007669"/>
    <property type="project" value="UniProtKB-KW"/>
</dbReference>
<dbReference type="Pfam" id="PF00410">
    <property type="entry name" value="Ribosomal_S8"/>
    <property type="match status" value="1"/>
</dbReference>
<dbReference type="Proteomes" id="UP000176404">
    <property type="component" value="Unassembled WGS sequence"/>
</dbReference>
<evidence type="ECO:0000256" key="5">
    <source>
        <dbReference type="ARBA" id="ARBA00035525"/>
    </source>
</evidence>
<evidence type="ECO:0000313" key="7">
    <source>
        <dbReference type="Proteomes" id="UP000176404"/>
    </source>
</evidence>
<evidence type="ECO:0000256" key="3">
    <source>
        <dbReference type="ARBA" id="ARBA00023274"/>
    </source>
</evidence>
<evidence type="ECO:0000256" key="1">
    <source>
        <dbReference type="ARBA" id="ARBA00006471"/>
    </source>
</evidence>
<organism evidence="6 7">
    <name type="scientific">Candidatus Woesebacteria bacterium RIFCSPLOWO2_01_FULL_39_10b</name>
    <dbReference type="NCBI Taxonomy" id="1802517"/>
    <lineage>
        <taxon>Bacteria</taxon>
        <taxon>Candidatus Woeseibacteriota</taxon>
    </lineage>
</organism>
<comment type="caution">
    <text evidence="6">The sequence shown here is derived from an EMBL/GenBank/DDBJ whole genome shotgun (WGS) entry which is preliminary data.</text>
</comment>
<dbReference type="GO" id="GO:0006412">
    <property type="term" value="P:translation"/>
    <property type="evidence" value="ECO:0007669"/>
    <property type="project" value="InterPro"/>
</dbReference>
<dbReference type="InterPro" id="IPR035987">
    <property type="entry name" value="Ribosomal_uS8_sf"/>
</dbReference>
<dbReference type="InterPro" id="IPR000630">
    <property type="entry name" value="Ribosomal_uS8"/>
</dbReference>
<evidence type="ECO:0000256" key="2">
    <source>
        <dbReference type="ARBA" id="ARBA00022980"/>
    </source>
</evidence>
<dbReference type="STRING" id="1802517.A2892_05045"/>
<dbReference type="AlphaFoldDB" id="A0A1F8B4G5"/>
<gene>
    <name evidence="6" type="ORF">A2892_05045</name>
</gene>
<evidence type="ECO:0000313" key="6">
    <source>
        <dbReference type="EMBL" id="OGM58933.1"/>
    </source>
</evidence>
<keyword evidence="2 6" id="KW-0689">Ribosomal protein</keyword>
<proteinExistence type="inferred from homology"/>
<dbReference type="GO" id="GO:0005840">
    <property type="term" value="C:ribosome"/>
    <property type="evidence" value="ECO:0007669"/>
    <property type="project" value="UniProtKB-KW"/>
</dbReference>
<dbReference type="EMBL" id="MGHD01000026">
    <property type="protein sequence ID" value="OGM58933.1"/>
    <property type="molecule type" value="Genomic_DNA"/>
</dbReference>
<dbReference type="FunFam" id="3.30.1490.10:FF:000001">
    <property type="entry name" value="30S ribosomal protein S8"/>
    <property type="match status" value="1"/>
</dbReference>